<dbReference type="EMBL" id="JAAMFM010000004">
    <property type="protein sequence ID" value="NVM94146.1"/>
    <property type="molecule type" value="Genomic_DNA"/>
</dbReference>
<dbReference type="GO" id="GO:0016787">
    <property type="term" value="F:hydrolase activity"/>
    <property type="evidence" value="ECO:0007669"/>
    <property type="project" value="UniProtKB-KW"/>
</dbReference>
<dbReference type="InterPro" id="IPR000073">
    <property type="entry name" value="AB_hydrolase_1"/>
</dbReference>
<protein>
    <submittedName>
        <fullName evidence="2">Alpha/beta hydrolase</fullName>
    </submittedName>
</protein>
<feature type="domain" description="AB hydrolase-1" evidence="1">
    <location>
        <begin position="56"/>
        <end position="292"/>
    </location>
</feature>
<accession>A0A7Y7IES0</accession>
<dbReference type="PANTHER" id="PTHR46438">
    <property type="entry name" value="ALPHA/BETA-HYDROLASES SUPERFAMILY PROTEIN"/>
    <property type="match status" value="1"/>
</dbReference>
<dbReference type="InterPro" id="IPR029058">
    <property type="entry name" value="AB_hydrolase_fold"/>
</dbReference>
<keyword evidence="2" id="KW-0378">Hydrolase</keyword>
<dbReference type="Proteomes" id="UP000543556">
    <property type="component" value="Unassembled WGS sequence"/>
</dbReference>
<evidence type="ECO:0000313" key="3">
    <source>
        <dbReference type="Proteomes" id="UP000543556"/>
    </source>
</evidence>
<dbReference type="RefSeq" id="WP_176633884.1">
    <property type="nucleotide sequence ID" value="NZ_JAAMFM010000004.1"/>
</dbReference>
<keyword evidence="3" id="KW-1185">Reference proteome</keyword>
<dbReference type="AlphaFoldDB" id="A0A7Y7IES0"/>
<comment type="caution">
    <text evidence="2">The sequence shown here is derived from an EMBL/GenBank/DDBJ whole genome shotgun (WGS) entry which is preliminary data.</text>
</comment>
<organism evidence="2 3">
    <name type="scientific">Arthrobacter wenxiniae</name>
    <dbReference type="NCBI Taxonomy" id="2713570"/>
    <lineage>
        <taxon>Bacteria</taxon>
        <taxon>Bacillati</taxon>
        <taxon>Actinomycetota</taxon>
        <taxon>Actinomycetes</taxon>
        <taxon>Micrococcales</taxon>
        <taxon>Micrococcaceae</taxon>
        <taxon>Arthrobacter</taxon>
    </lineage>
</organism>
<evidence type="ECO:0000313" key="2">
    <source>
        <dbReference type="EMBL" id="NVM94146.1"/>
    </source>
</evidence>
<evidence type="ECO:0000259" key="1">
    <source>
        <dbReference type="Pfam" id="PF12697"/>
    </source>
</evidence>
<dbReference type="Gene3D" id="3.40.50.1820">
    <property type="entry name" value="alpha/beta hydrolase"/>
    <property type="match status" value="1"/>
</dbReference>
<reference evidence="2 3" key="1">
    <citation type="submission" date="2020-02" db="EMBL/GenBank/DDBJ databases">
        <title>Genome sequence of strain AETb3-4.</title>
        <authorList>
            <person name="Gao J."/>
            <person name="Zhang X."/>
        </authorList>
    </citation>
    <scope>NUCLEOTIDE SEQUENCE [LARGE SCALE GENOMIC DNA]</scope>
    <source>
        <strain evidence="2 3">AETb3-4</strain>
    </source>
</reference>
<gene>
    <name evidence="2" type="ORF">G6034_04320</name>
</gene>
<dbReference type="Pfam" id="PF12697">
    <property type="entry name" value="Abhydrolase_6"/>
    <property type="match status" value="1"/>
</dbReference>
<name>A0A7Y7IES0_9MICC</name>
<dbReference type="SUPFAM" id="SSF53474">
    <property type="entry name" value="alpha/beta-Hydrolases"/>
    <property type="match status" value="1"/>
</dbReference>
<proteinExistence type="predicted"/>
<sequence>MAQQDSTAPETAEQLDAALPDFDWAQLPPSFRRSTFDAPSGALAAIQLGDPAGQPVVLVPGATGSKEDFALMMPLLAAAGYNTISFDLAGQYESAAAGPENLTPAQRNYSYELFTDDVLAVLRDAVAKAGAPAHVVGYSFAGTVAGLACARNPGLFASLALLGCPPLSGQSLRGISRIGPLTGLAGGRAGAALMIWGIKANVIPVPPGRLRFVRERFRLTRRQSVRDIVGLMQRSPDLTRDLARLELPKLVAVGEHDLWPTHLHAAFAASTGAALAVYRSGHSPCETSPHQLSEDLLELFARA</sequence>